<dbReference type="GO" id="GO:0010411">
    <property type="term" value="P:xyloglucan metabolic process"/>
    <property type="evidence" value="ECO:0007669"/>
    <property type="project" value="TreeGrafter"/>
</dbReference>
<dbReference type="Pfam" id="PF15902">
    <property type="entry name" value="Sortilin-Vps10"/>
    <property type="match status" value="1"/>
</dbReference>
<sequence length="356" mass="38973">MKKKKILVWALLISAAVILGGCTIRIGGNKAKVIDGGVWKSSDSGLTWIQVADVPASGGKIASIANVNIRRLAFDPNDYETIYLATEDNGLVYTNDGGATWRQFKQFIGAKIRAIAVDPADKCNLYVLLANQLYKSTDCGRFWHNIYFHQNPEVILTDLLIDYNNSSIVYLTTNAGEVLKSIDSGQTWVATYRLKSGTFLDLVMDSKDSRLVYAASQKNGIYKTTDGGLTWASLGEGLKGYTGSQEYKKLIVDEATANSLILVSKFGMLKSSDGGATWTVVELLPAAKKTTIYAVAVNPKNSDEIYYATRTTLVKSLDGGRTWSSQELPFSRSANQIIINPQNPSVLYIGTFKLTE</sequence>
<proteinExistence type="predicted"/>
<evidence type="ECO:0000313" key="3">
    <source>
        <dbReference type="EMBL" id="OGY51579.1"/>
    </source>
</evidence>
<name>A0A1G1YGZ6_9BACT</name>
<dbReference type="InterPro" id="IPR015943">
    <property type="entry name" value="WD40/YVTN_repeat-like_dom_sf"/>
</dbReference>
<evidence type="ECO:0000256" key="1">
    <source>
        <dbReference type="ARBA" id="ARBA00022737"/>
    </source>
</evidence>
<dbReference type="EMBL" id="MHIM01000034">
    <property type="protein sequence ID" value="OGY51579.1"/>
    <property type="molecule type" value="Genomic_DNA"/>
</dbReference>
<gene>
    <name evidence="3" type="ORF">A3A02_02105</name>
</gene>
<reference evidence="3 4" key="1">
    <citation type="journal article" date="2016" name="Nat. Commun.">
        <title>Thousands of microbial genomes shed light on interconnected biogeochemical processes in an aquifer system.</title>
        <authorList>
            <person name="Anantharaman K."/>
            <person name="Brown C.T."/>
            <person name="Hug L.A."/>
            <person name="Sharon I."/>
            <person name="Castelle C.J."/>
            <person name="Probst A.J."/>
            <person name="Thomas B.C."/>
            <person name="Singh A."/>
            <person name="Wilkins M.J."/>
            <person name="Karaoz U."/>
            <person name="Brodie E.L."/>
            <person name="Williams K.H."/>
            <person name="Hubbard S.S."/>
            <person name="Banfield J.F."/>
        </authorList>
    </citation>
    <scope>NUCLEOTIDE SEQUENCE [LARGE SCALE GENOMIC DNA]</scope>
</reference>
<accession>A0A1G1YGZ6</accession>
<evidence type="ECO:0000313" key="4">
    <source>
        <dbReference type="Proteomes" id="UP000177376"/>
    </source>
</evidence>
<dbReference type="PANTHER" id="PTHR43739">
    <property type="entry name" value="XYLOGLUCANASE (EUROFUNG)"/>
    <property type="match status" value="1"/>
</dbReference>
<evidence type="ECO:0000259" key="2">
    <source>
        <dbReference type="Pfam" id="PF15902"/>
    </source>
</evidence>
<dbReference type="InterPro" id="IPR052025">
    <property type="entry name" value="Xyloglucanase_GH74"/>
</dbReference>
<protein>
    <recommendedName>
        <fullName evidence="2">Sortilin N-terminal domain-containing protein</fullName>
    </recommendedName>
</protein>
<comment type="caution">
    <text evidence="3">The sequence shown here is derived from an EMBL/GenBank/DDBJ whole genome shotgun (WGS) entry which is preliminary data.</text>
</comment>
<organism evidence="3 4">
    <name type="scientific">Candidatus Buchananbacteria bacterium RIFCSPLOWO2_01_FULL_39_33</name>
    <dbReference type="NCBI Taxonomy" id="1797543"/>
    <lineage>
        <taxon>Bacteria</taxon>
        <taxon>Candidatus Buchananiibacteriota</taxon>
    </lineage>
</organism>
<dbReference type="InterPro" id="IPR031778">
    <property type="entry name" value="Sortilin_N"/>
</dbReference>
<dbReference type="AlphaFoldDB" id="A0A1G1YGZ6"/>
<dbReference type="CDD" id="cd15482">
    <property type="entry name" value="Sialidase_non-viral"/>
    <property type="match status" value="2"/>
</dbReference>
<keyword evidence="1" id="KW-0677">Repeat</keyword>
<dbReference type="SUPFAM" id="SSF110296">
    <property type="entry name" value="Oligoxyloglucan reducing end-specific cellobiohydrolase"/>
    <property type="match status" value="2"/>
</dbReference>
<feature type="domain" description="Sortilin N-terminal" evidence="2">
    <location>
        <begin position="131"/>
        <end position="245"/>
    </location>
</feature>
<dbReference type="Proteomes" id="UP000177376">
    <property type="component" value="Unassembled WGS sequence"/>
</dbReference>
<dbReference type="PROSITE" id="PS51257">
    <property type="entry name" value="PROKAR_LIPOPROTEIN"/>
    <property type="match status" value="1"/>
</dbReference>
<dbReference type="PANTHER" id="PTHR43739:SF5">
    <property type="entry name" value="EXO-ALPHA-SIALIDASE"/>
    <property type="match status" value="1"/>
</dbReference>
<dbReference type="Gene3D" id="2.130.10.10">
    <property type="entry name" value="YVTN repeat-like/Quinoprotein amine dehydrogenase"/>
    <property type="match status" value="3"/>
</dbReference>